<sequence>MLAVRSYFILPSEFLVHARSPEFFHCLCWVSPLCLLSSVIALSSSIKGLTAHSATDTLYCRSCDVKELILEDDRMRTEHLRAETRVKRSRSSIALTSYYYNVIFPTAQINSLAIGMSTFAAYSHNSITGMGPKKFMNKTYHKERVQNIK</sequence>
<name>A0AAN9PX25_CANGL</name>
<comment type="caution">
    <text evidence="1">The sequence shown here is derived from an EMBL/GenBank/DDBJ whole genome shotgun (WGS) entry which is preliminary data.</text>
</comment>
<reference evidence="1 2" key="1">
    <citation type="submission" date="2024-01" db="EMBL/GenBank/DDBJ databases">
        <title>The genomes of 5 underutilized Papilionoideae crops provide insights into root nodulation and disease resistanc.</title>
        <authorList>
            <person name="Jiang F."/>
        </authorList>
    </citation>
    <scope>NUCLEOTIDE SEQUENCE [LARGE SCALE GENOMIC DNA]</scope>
    <source>
        <strain evidence="1">LVBAO_FW01</strain>
        <tissue evidence="1">Leaves</tissue>
    </source>
</reference>
<proteinExistence type="predicted"/>
<organism evidence="1 2">
    <name type="scientific">Canavalia gladiata</name>
    <name type="common">Sword bean</name>
    <name type="synonym">Dolichos gladiatus</name>
    <dbReference type="NCBI Taxonomy" id="3824"/>
    <lineage>
        <taxon>Eukaryota</taxon>
        <taxon>Viridiplantae</taxon>
        <taxon>Streptophyta</taxon>
        <taxon>Embryophyta</taxon>
        <taxon>Tracheophyta</taxon>
        <taxon>Spermatophyta</taxon>
        <taxon>Magnoliopsida</taxon>
        <taxon>eudicotyledons</taxon>
        <taxon>Gunneridae</taxon>
        <taxon>Pentapetalae</taxon>
        <taxon>rosids</taxon>
        <taxon>fabids</taxon>
        <taxon>Fabales</taxon>
        <taxon>Fabaceae</taxon>
        <taxon>Papilionoideae</taxon>
        <taxon>50 kb inversion clade</taxon>
        <taxon>NPAAA clade</taxon>
        <taxon>indigoferoid/millettioid clade</taxon>
        <taxon>Phaseoleae</taxon>
        <taxon>Canavalia</taxon>
    </lineage>
</organism>
<gene>
    <name evidence="1" type="ORF">VNO77_34232</name>
</gene>
<dbReference type="Proteomes" id="UP001367508">
    <property type="component" value="Unassembled WGS sequence"/>
</dbReference>
<protein>
    <submittedName>
        <fullName evidence="1">Uncharacterized protein</fullName>
    </submittedName>
</protein>
<keyword evidence="2" id="KW-1185">Reference proteome</keyword>
<evidence type="ECO:0000313" key="2">
    <source>
        <dbReference type="Proteomes" id="UP001367508"/>
    </source>
</evidence>
<dbReference type="AlphaFoldDB" id="A0AAN9PX25"/>
<dbReference type="EMBL" id="JAYMYQ010000008">
    <property type="protein sequence ID" value="KAK7315665.1"/>
    <property type="molecule type" value="Genomic_DNA"/>
</dbReference>
<evidence type="ECO:0000313" key="1">
    <source>
        <dbReference type="EMBL" id="KAK7315665.1"/>
    </source>
</evidence>
<accession>A0AAN9PX25</accession>